<name>A0A2H3AW37_9AGAR</name>
<accession>A0A2H3AW37</accession>
<evidence type="ECO:0000313" key="1">
    <source>
        <dbReference type="EMBL" id="PBK62905.1"/>
    </source>
</evidence>
<evidence type="ECO:0000313" key="2">
    <source>
        <dbReference type="Proteomes" id="UP000218334"/>
    </source>
</evidence>
<dbReference type="Proteomes" id="UP000218334">
    <property type="component" value="Unassembled WGS sequence"/>
</dbReference>
<sequence length="72" mass="7970">MMELEGDRKLVGRSQGGSADDPYDILEQLLDAQVMVESSDIVATELNGIEMSIKMLPQTMASLQDLLPIVRY</sequence>
<protein>
    <submittedName>
        <fullName evidence="1">Uncharacterized protein</fullName>
    </submittedName>
</protein>
<organism evidence="1 2">
    <name type="scientific">Armillaria solidipes</name>
    <dbReference type="NCBI Taxonomy" id="1076256"/>
    <lineage>
        <taxon>Eukaryota</taxon>
        <taxon>Fungi</taxon>
        <taxon>Dikarya</taxon>
        <taxon>Basidiomycota</taxon>
        <taxon>Agaricomycotina</taxon>
        <taxon>Agaricomycetes</taxon>
        <taxon>Agaricomycetidae</taxon>
        <taxon>Agaricales</taxon>
        <taxon>Marasmiineae</taxon>
        <taxon>Physalacriaceae</taxon>
        <taxon>Armillaria</taxon>
    </lineage>
</organism>
<dbReference type="EMBL" id="KZ293462">
    <property type="protein sequence ID" value="PBK62905.1"/>
    <property type="molecule type" value="Genomic_DNA"/>
</dbReference>
<gene>
    <name evidence="1" type="ORF">ARMSODRAFT_963745</name>
</gene>
<proteinExistence type="predicted"/>
<dbReference type="AlphaFoldDB" id="A0A2H3AW37"/>
<keyword evidence="2" id="KW-1185">Reference proteome</keyword>
<reference evidence="2" key="1">
    <citation type="journal article" date="2017" name="Nat. Ecol. Evol.">
        <title>Genome expansion and lineage-specific genetic innovations in the forest pathogenic fungi Armillaria.</title>
        <authorList>
            <person name="Sipos G."/>
            <person name="Prasanna A.N."/>
            <person name="Walter M.C."/>
            <person name="O'Connor E."/>
            <person name="Balint B."/>
            <person name="Krizsan K."/>
            <person name="Kiss B."/>
            <person name="Hess J."/>
            <person name="Varga T."/>
            <person name="Slot J."/>
            <person name="Riley R."/>
            <person name="Boka B."/>
            <person name="Rigling D."/>
            <person name="Barry K."/>
            <person name="Lee J."/>
            <person name="Mihaltcheva S."/>
            <person name="LaButti K."/>
            <person name="Lipzen A."/>
            <person name="Waldron R."/>
            <person name="Moloney N.M."/>
            <person name="Sperisen C."/>
            <person name="Kredics L."/>
            <person name="Vagvoelgyi C."/>
            <person name="Patrignani A."/>
            <person name="Fitzpatrick D."/>
            <person name="Nagy I."/>
            <person name="Doyle S."/>
            <person name="Anderson J.B."/>
            <person name="Grigoriev I.V."/>
            <person name="Gueldener U."/>
            <person name="Muensterkoetter M."/>
            <person name="Nagy L.G."/>
        </authorList>
    </citation>
    <scope>NUCLEOTIDE SEQUENCE [LARGE SCALE GENOMIC DNA]</scope>
    <source>
        <strain evidence="2">28-4</strain>
    </source>
</reference>